<dbReference type="OrthoDB" id="424610at2759"/>
<dbReference type="GO" id="GO:0030600">
    <property type="term" value="F:feruloyl esterase activity"/>
    <property type="evidence" value="ECO:0007669"/>
    <property type="project" value="UniProtKB-UniRule"/>
</dbReference>
<dbReference type="Pfam" id="PF00756">
    <property type="entry name" value="Esterase"/>
    <property type="match status" value="1"/>
</dbReference>
<accession>A0A9P9I7G8</accession>
<dbReference type="PANTHER" id="PTHR38050">
    <property type="match status" value="1"/>
</dbReference>
<comment type="catalytic activity">
    <reaction evidence="10 11">
        <text>feruloyl-polysaccharide + H2O = ferulate + polysaccharide.</text>
        <dbReference type="EC" id="3.1.1.73"/>
    </reaction>
</comment>
<evidence type="ECO:0000313" key="12">
    <source>
        <dbReference type="EMBL" id="KAH7109264.1"/>
    </source>
</evidence>
<reference evidence="12" key="1">
    <citation type="journal article" date="2021" name="Nat. Commun.">
        <title>Genetic determinants of endophytism in the Arabidopsis root mycobiome.</title>
        <authorList>
            <person name="Mesny F."/>
            <person name="Miyauchi S."/>
            <person name="Thiergart T."/>
            <person name="Pickel B."/>
            <person name="Atanasova L."/>
            <person name="Karlsson M."/>
            <person name="Huettel B."/>
            <person name="Barry K.W."/>
            <person name="Haridas S."/>
            <person name="Chen C."/>
            <person name="Bauer D."/>
            <person name="Andreopoulos W."/>
            <person name="Pangilinan J."/>
            <person name="LaButti K."/>
            <person name="Riley R."/>
            <person name="Lipzen A."/>
            <person name="Clum A."/>
            <person name="Drula E."/>
            <person name="Henrissat B."/>
            <person name="Kohler A."/>
            <person name="Grigoriev I.V."/>
            <person name="Martin F.M."/>
            <person name="Hacquard S."/>
        </authorList>
    </citation>
    <scope>NUCLEOTIDE SEQUENCE</scope>
    <source>
        <strain evidence="12">MPI-CAGE-CH-0243</strain>
    </source>
</reference>
<feature type="signal peptide" evidence="11">
    <location>
        <begin position="1"/>
        <end position="20"/>
    </location>
</feature>
<dbReference type="Gene3D" id="3.40.50.1820">
    <property type="entry name" value="alpha/beta hydrolase"/>
    <property type="match status" value="1"/>
</dbReference>
<evidence type="ECO:0000256" key="2">
    <source>
        <dbReference type="ARBA" id="ARBA00010278"/>
    </source>
</evidence>
<gene>
    <name evidence="12" type="ORF">B0J11DRAFT_499814</name>
</gene>
<evidence type="ECO:0000313" key="13">
    <source>
        <dbReference type="Proteomes" id="UP000700596"/>
    </source>
</evidence>
<protein>
    <recommendedName>
        <fullName evidence="11">Feruloyl esterase C</fullName>
        <ecNumber evidence="11">3.1.1.73</ecNumber>
    </recommendedName>
    <alternativeName>
        <fullName evidence="11">Ferulic acid esterase C</fullName>
    </alternativeName>
</protein>
<dbReference type="EC" id="3.1.1.73" evidence="11"/>
<keyword evidence="3 11" id="KW-0964">Secreted</keyword>
<name>A0A9P9I7G8_9PLEO</name>
<comment type="subcellular location">
    <subcellularLocation>
        <location evidence="1 11">Secreted</location>
    </subcellularLocation>
</comment>
<dbReference type="Proteomes" id="UP000700596">
    <property type="component" value="Unassembled WGS sequence"/>
</dbReference>
<dbReference type="GO" id="GO:0005576">
    <property type="term" value="C:extracellular region"/>
    <property type="evidence" value="ECO:0007669"/>
    <property type="project" value="UniProtKB-SubCell"/>
</dbReference>
<evidence type="ECO:0000256" key="7">
    <source>
        <dbReference type="ARBA" id="ARBA00023277"/>
    </source>
</evidence>
<dbReference type="InterPro" id="IPR000801">
    <property type="entry name" value="Esterase-like"/>
</dbReference>
<comment type="similarity">
    <text evidence="2 11">Belongs to the faeC family.</text>
</comment>
<dbReference type="GO" id="GO:0045493">
    <property type="term" value="P:xylan catabolic process"/>
    <property type="evidence" value="ECO:0007669"/>
    <property type="project" value="UniProtKB-UniRule"/>
</dbReference>
<evidence type="ECO:0000256" key="11">
    <source>
        <dbReference type="RuleBase" id="RU367094"/>
    </source>
</evidence>
<evidence type="ECO:0000256" key="5">
    <source>
        <dbReference type="ARBA" id="ARBA00022729"/>
    </source>
</evidence>
<evidence type="ECO:0000256" key="10">
    <source>
        <dbReference type="ARBA" id="ARBA00034075"/>
    </source>
</evidence>
<evidence type="ECO:0000256" key="1">
    <source>
        <dbReference type="ARBA" id="ARBA00004613"/>
    </source>
</evidence>
<evidence type="ECO:0000256" key="3">
    <source>
        <dbReference type="ARBA" id="ARBA00022525"/>
    </source>
</evidence>
<evidence type="ECO:0000256" key="4">
    <source>
        <dbReference type="ARBA" id="ARBA00022651"/>
    </source>
</evidence>
<dbReference type="PANTHER" id="PTHR38050:SF1">
    <property type="entry name" value="FERULOYL ESTERASE C"/>
    <property type="match status" value="1"/>
</dbReference>
<organism evidence="12 13">
    <name type="scientific">Dendryphion nanum</name>
    <dbReference type="NCBI Taxonomy" id="256645"/>
    <lineage>
        <taxon>Eukaryota</taxon>
        <taxon>Fungi</taxon>
        <taxon>Dikarya</taxon>
        <taxon>Ascomycota</taxon>
        <taxon>Pezizomycotina</taxon>
        <taxon>Dothideomycetes</taxon>
        <taxon>Pleosporomycetidae</taxon>
        <taxon>Pleosporales</taxon>
        <taxon>Torulaceae</taxon>
        <taxon>Dendryphion</taxon>
    </lineage>
</organism>
<comment type="caution">
    <text evidence="12">The sequence shown here is derived from an EMBL/GenBank/DDBJ whole genome shotgun (WGS) entry which is preliminary data.</text>
</comment>
<sequence length="285" mass="30068">MKVDISTLFFASGLFTSSLAATPGCGKAPSTIKAGTNTVTVNGKTREWILTLPEKYDNTKPYSLIFGIHWLGGQATDVANGGSIKPYYGLPALANNTAIFVSPNGLKSGGSGGWPNTGGEDITLIQEILKATDANLCIDETHRYSLGFSYGGAMSYAIACALPTQFRAVAVLSGGPMSGCTGGTGAVAYYGQHGLSDSVLPIATTGRALRDKFVANNGCTKVEPKEPAKGSKSHILTKYTGCKEGKNVWWTAFDGDHTPIPADTGASKETTYTAERVWQFFQEVK</sequence>
<dbReference type="SUPFAM" id="SSF53474">
    <property type="entry name" value="alpha/beta-Hydrolases"/>
    <property type="match status" value="1"/>
</dbReference>
<feature type="chain" id="PRO_5040544586" description="Feruloyl esterase C" evidence="11">
    <location>
        <begin position="21"/>
        <end position="285"/>
    </location>
</feature>
<evidence type="ECO:0000256" key="9">
    <source>
        <dbReference type="ARBA" id="ARBA00025250"/>
    </source>
</evidence>
<dbReference type="InterPro" id="IPR043595">
    <property type="entry name" value="FaeB/C/D"/>
</dbReference>
<dbReference type="AlphaFoldDB" id="A0A9P9I7G8"/>
<keyword evidence="6 11" id="KW-0378">Hydrolase</keyword>
<keyword evidence="13" id="KW-1185">Reference proteome</keyword>
<dbReference type="InterPro" id="IPR029058">
    <property type="entry name" value="AB_hydrolase_fold"/>
</dbReference>
<evidence type="ECO:0000256" key="6">
    <source>
        <dbReference type="ARBA" id="ARBA00022801"/>
    </source>
</evidence>
<evidence type="ECO:0000256" key="8">
    <source>
        <dbReference type="ARBA" id="ARBA00023326"/>
    </source>
</evidence>
<keyword evidence="8 11" id="KW-0624">Polysaccharide degradation</keyword>
<keyword evidence="4 11" id="KW-0858">Xylan degradation</keyword>
<dbReference type="EMBL" id="JAGMWT010000033">
    <property type="protein sequence ID" value="KAH7109264.1"/>
    <property type="molecule type" value="Genomic_DNA"/>
</dbReference>
<keyword evidence="7 11" id="KW-0119">Carbohydrate metabolism</keyword>
<keyword evidence="5 11" id="KW-0732">Signal</keyword>
<proteinExistence type="inferred from homology"/>
<comment type="function">
    <text evidence="9 11">Involved in degradation of plant cell walls. Hydrolyzes the feruloyl-arabinose ester bond in arabinoxylans, and the feruloyl-galactose ester bond in pectin. Active against paranitrophenyl-acetate, methyl ferulate and wheat arabinoxylan.</text>
</comment>